<accession>A0A918WZM8</accession>
<protein>
    <submittedName>
        <fullName evidence="2">Uncharacterized protein</fullName>
    </submittedName>
</protein>
<feature type="region of interest" description="Disordered" evidence="1">
    <location>
        <begin position="1"/>
        <end position="30"/>
    </location>
</feature>
<proteinExistence type="predicted"/>
<evidence type="ECO:0000313" key="3">
    <source>
        <dbReference type="Proteomes" id="UP000638353"/>
    </source>
</evidence>
<name>A0A918WZM8_9ACTN</name>
<reference evidence="2" key="1">
    <citation type="journal article" date="2014" name="Int. J. Syst. Evol. Microbiol.">
        <title>Complete genome sequence of Corynebacterium casei LMG S-19264T (=DSM 44701T), isolated from a smear-ripened cheese.</title>
        <authorList>
            <consortium name="US DOE Joint Genome Institute (JGI-PGF)"/>
            <person name="Walter F."/>
            <person name="Albersmeier A."/>
            <person name="Kalinowski J."/>
            <person name="Ruckert C."/>
        </authorList>
    </citation>
    <scope>NUCLEOTIDE SEQUENCE</scope>
    <source>
        <strain evidence="2">JCM 4637</strain>
    </source>
</reference>
<gene>
    <name evidence="2" type="ORF">GCM10010334_41680</name>
</gene>
<sequence length="60" mass="6508">MRGTFDTCGELPGPGRPARYGPRSGFGGAQPTIVLLPGDEPWPDTHRLHLDVNPTERDPV</sequence>
<dbReference type="EMBL" id="BMVC01000008">
    <property type="protein sequence ID" value="GHC98829.1"/>
    <property type="molecule type" value="Genomic_DNA"/>
</dbReference>
<organism evidence="2 3">
    <name type="scientific">Streptomyces finlayi</name>
    <dbReference type="NCBI Taxonomy" id="67296"/>
    <lineage>
        <taxon>Bacteria</taxon>
        <taxon>Bacillati</taxon>
        <taxon>Actinomycetota</taxon>
        <taxon>Actinomycetes</taxon>
        <taxon>Kitasatosporales</taxon>
        <taxon>Streptomycetaceae</taxon>
        <taxon>Streptomyces</taxon>
    </lineage>
</organism>
<evidence type="ECO:0000313" key="2">
    <source>
        <dbReference type="EMBL" id="GHC98829.1"/>
    </source>
</evidence>
<reference evidence="2" key="2">
    <citation type="submission" date="2020-09" db="EMBL/GenBank/DDBJ databases">
        <authorList>
            <person name="Sun Q."/>
            <person name="Ohkuma M."/>
        </authorList>
    </citation>
    <scope>NUCLEOTIDE SEQUENCE</scope>
    <source>
        <strain evidence="2">JCM 4637</strain>
    </source>
</reference>
<dbReference type="Proteomes" id="UP000638353">
    <property type="component" value="Unassembled WGS sequence"/>
</dbReference>
<dbReference type="AlphaFoldDB" id="A0A918WZM8"/>
<evidence type="ECO:0000256" key="1">
    <source>
        <dbReference type="SAM" id="MobiDB-lite"/>
    </source>
</evidence>
<comment type="caution">
    <text evidence="2">The sequence shown here is derived from an EMBL/GenBank/DDBJ whole genome shotgun (WGS) entry which is preliminary data.</text>
</comment>